<reference evidence="2 3" key="1">
    <citation type="journal article" date="2024" name="Ann. Entomol. Soc. Am.">
        <title>Genomic analyses of the southern and eastern yellowjacket wasps (Hymenoptera: Vespidae) reveal evolutionary signatures of social life.</title>
        <authorList>
            <person name="Catto M.A."/>
            <person name="Caine P.B."/>
            <person name="Orr S.E."/>
            <person name="Hunt B.G."/>
            <person name="Goodisman M.A.D."/>
        </authorList>
    </citation>
    <scope>NUCLEOTIDE SEQUENCE [LARGE SCALE GENOMIC DNA]</scope>
    <source>
        <strain evidence="2">233</strain>
        <tissue evidence="2">Head and thorax</tissue>
    </source>
</reference>
<keyword evidence="3" id="KW-1185">Reference proteome</keyword>
<comment type="caution">
    <text evidence="2">The sequence shown here is derived from an EMBL/GenBank/DDBJ whole genome shotgun (WGS) entry which is preliminary data.</text>
</comment>
<organism evidence="2 3">
    <name type="scientific">Vespula squamosa</name>
    <name type="common">Southern yellow jacket</name>
    <name type="synonym">Wasp</name>
    <dbReference type="NCBI Taxonomy" id="30214"/>
    <lineage>
        <taxon>Eukaryota</taxon>
        <taxon>Metazoa</taxon>
        <taxon>Ecdysozoa</taxon>
        <taxon>Arthropoda</taxon>
        <taxon>Hexapoda</taxon>
        <taxon>Insecta</taxon>
        <taxon>Pterygota</taxon>
        <taxon>Neoptera</taxon>
        <taxon>Endopterygota</taxon>
        <taxon>Hymenoptera</taxon>
        <taxon>Apocrita</taxon>
        <taxon>Aculeata</taxon>
        <taxon>Vespoidea</taxon>
        <taxon>Vespidae</taxon>
        <taxon>Vespinae</taxon>
        <taxon>Vespula</taxon>
    </lineage>
</organism>
<accession>A0ABD2A5W9</accession>
<proteinExistence type="predicted"/>
<evidence type="ECO:0000313" key="2">
    <source>
        <dbReference type="EMBL" id="KAL2716027.1"/>
    </source>
</evidence>
<feature type="chain" id="PRO_5044896400" evidence="1">
    <location>
        <begin position="21"/>
        <end position="399"/>
    </location>
</feature>
<dbReference type="AlphaFoldDB" id="A0ABD2A5W9"/>
<dbReference type="Proteomes" id="UP001607302">
    <property type="component" value="Unassembled WGS sequence"/>
</dbReference>
<gene>
    <name evidence="2" type="ORF">V1478_013703</name>
</gene>
<protein>
    <submittedName>
        <fullName evidence="2">Uncharacterized protein</fullName>
    </submittedName>
</protein>
<dbReference type="EMBL" id="JAUDFV010000154">
    <property type="protein sequence ID" value="KAL2716027.1"/>
    <property type="molecule type" value="Genomic_DNA"/>
</dbReference>
<name>A0ABD2A5W9_VESSQ</name>
<feature type="signal peptide" evidence="1">
    <location>
        <begin position="1"/>
        <end position="20"/>
    </location>
</feature>
<evidence type="ECO:0000313" key="3">
    <source>
        <dbReference type="Proteomes" id="UP001607302"/>
    </source>
</evidence>
<sequence>MATFWSLLTYFSAQIVTLQAVVPKRKFNYKRTTWLLPIKIRDNGGMEVKNKNKIRKIEKKENQQQQQQHAAVVFVHLLVADNNRSLPEACIDGIELITRNEVGSTRSGYQTCTEEENFKLGKLFLRANLLKKKKKGKKKEKKKGKLYERAKSMYSFVLPVACVSVLLINQSYENTFEKTRAVQFLVVAVIDTNDEIRSVDRFMGHLCTSFVIENQRLSVMPISRLLSLLLNGKMSAFCLQTKSIKLITFEARVYAFDDTVHRTALLNNEKPMRISLSRPVRYYEVRAYGCSLKWKMVIGRVRFGALPRFKLDESRLFCIVDSNCPTATTGKRKNLPRKYELDDSPWDSRELFPGFRKRLENIGPKSNTFARLPERRPYHVEIKFKRNLTRVITIWEPLL</sequence>
<evidence type="ECO:0000256" key="1">
    <source>
        <dbReference type="SAM" id="SignalP"/>
    </source>
</evidence>
<keyword evidence="1" id="KW-0732">Signal</keyword>